<name>A0A2Z2HJQ5_9ARCH</name>
<dbReference type="EC" id="1.1.1.205" evidence="4"/>
<evidence type="ECO:0000256" key="1">
    <source>
        <dbReference type="ARBA" id="ARBA00023122"/>
    </source>
</evidence>
<dbReference type="AlphaFoldDB" id="A0A2Z2HJQ5"/>
<reference evidence="4 5" key="1">
    <citation type="journal article" date="2017" name="Environ. Microbiol.">
        <title>Genome and epigenome of a novel marine Thaumarchaeota strain suggest viral infection, phosphorothioation DNA modification and multiple restriction systems.</title>
        <authorList>
            <person name="Ahlgren N.A."/>
            <person name="Chen Y."/>
            <person name="Needham D.M."/>
            <person name="Parada A.E."/>
            <person name="Sachdeva R."/>
            <person name="Trinh V."/>
            <person name="Chen T."/>
            <person name="Fuhrman J.A."/>
        </authorList>
    </citation>
    <scope>NUCLEOTIDE SEQUENCE [LARGE SCALE GENOMIC DNA]</scope>
    <source>
        <strain evidence="4 5">SPOT01</strain>
    </source>
</reference>
<keyword evidence="4" id="KW-0560">Oxidoreductase</keyword>
<dbReference type="SUPFAM" id="SSF54631">
    <property type="entry name" value="CBS-domain pair"/>
    <property type="match status" value="1"/>
</dbReference>
<accession>A0A2Z2HJQ5</accession>
<keyword evidence="1 2" id="KW-0129">CBS domain</keyword>
<dbReference type="RefSeq" id="WP_086907415.1">
    <property type="nucleotide sequence ID" value="NZ_CP021324.1"/>
</dbReference>
<dbReference type="KEGG" id="nct:NMSP_0662"/>
<dbReference type="Pfam" id="PF00571">
    <property type="entry name" value="CBS"/>
    <property type="match status" value="2"/>
</dbReference>
<sequence length="127" mass="14059">MQFDPYLETKKIKDVMNPSVLSLESTATASDAAKIMETCDAEAVIVVQNEKFVGIITDRDFTIKIGSHAYPIDTPISRLMSYPLISIDKNAEISNAVKLMTDNKIKRLPVISDKKLLGIIIMSDLTV</sequence>
<feature type="domain" description="CBS" evidence="3">
    <location>
        <begin position="80"/>
        <end position="127"/>
    </location>
</feature>
<dbReference type="InterPro" id="IPR051257">
    <property type="entry name" value="Diverse_CBS-Domain"/>
</dbReference>
<evidence type="ECO:0000313" key="4">
    <source>
        <dbReference type="EMBL" id="ARS64283.1"/>
    </source>
</evidence>
<feature type="domain" description="CBS" evidence="3">
    <location>
        <begin position="16"/>
        <end position="74"/>
    </location>
</feature>
<dbReference type="GeneID" id="32901146"/>
<dbReference type="SMART" id="SM00116">
    <property type="entry name" value="CBS"/>
    <property type="match status" value="2"/>
</dbReference>
<dbReference type="PANTHER" id="PTHR43080">
    <property type="entry name" value="CBS DOMAIN-CONTAINING PROTEIN CBSX3, MITOCHONDRIAL"/>
    <property type="match status" value="1"/>
</dbReference>
<proteinExistence type="predicted"/>
<evidence type="ECO:0000313" key="5">
    <source>
        <dbReference type="Proteomes" id="UP000249949"/>
    </source>
</evidence>
<dbReference type="GO" id="GO:0003938">
    <property type="term" value="F:IMP dehydrogenase activity"/>
    <property type="evidence" value="ECO:0007669"/>
    <property type="project" value="UniProtKB-EC"/>
</dbReference>
<protein>
    <submittedName>
        <fullName evidence="4">Inosine-5'-monophosphate dehydrogenase</fullName>
        <ecNumber evidence="4">1.1.1.205</ecNumber>
    </submittedName>
</protein>
<organism evidence="4 5">
    <name type="scientific">Candidatus Nitrosomarinus catalinensis</name>
    <dbReference type="NCBI Taxonomy" id="1898749"/>
    <lineage>
        <taxon>Archaea</taxon>
        <taxon>Nitrososphaerota</taxon>
        <taxon>Nitrososphaeria</taxon>
        <taxon>Nitrosopumilales</taxon>
        <taxon>Nitrosopumilaceae</taxon>
        <taxon>Candidatus Nitrosomarinus</taxon>
    </lineage>
</organism>
<dbReference type="PANTHER" id="PTHR43080:SF2">
    <property type="entry name" value="CBS DOMAIN-CONTAINING PROTEIN"/>
    <property type="match status" value="1"/>
</dbReference>
<dbReference type="EMBL" id="CP021324">
    <property type="protein sequence ID" value="ARS64283.1"/>
    <property type="molecule type" value="Genomic_DNA"/>
</dbReference>
<gene>
    <name evidence="4" type="primary">guaB_2</name>
    <name evidence="4" type="ORF">NMSP_0662</name>
</gene>
<keyword evidence="5" id="KW-1185">Reference proteome</keyword>
<dbReference type="PROSITE" id="PS51371">
    <property type="entry name" value="CBS"/>
    <property type="match status" value="2"/>
</dbReference>
<evidence type="ECO:0000259" key="3">
    <source>
        <dbReference type="PROSITE" id="PS51371"/>
    </source>
</evidence>
<evidence type="ECO:0000256" key="2">
    <source>
        <dbReference type="PROSITE-ProRule" id="PRU00703"/>
    </source>
</evidence>
<dbReference type="Proteomes" id="UP000249949">
    <property type="component" value="Chromosome"/>
</dbReference>
<dbReference type="OrthoDB" id="65817at2157"/>
<dbReference type="InterPro" id="IPR000644">
    <property type="entry name" value="CBS_dom"/>
</dbReference>
<dbReference type="InterPro" id="IPR046342">
    <property type="entry name" value="CBS_dom_sf"/>
</dbReference>
<dbReference type="Gene3D" id="3.10.580.10">
    <property type="entry name" value="CBS-domain"/>
    <property type="match status" value="1"/>
</dbReference>